<organism evidence="1 2">
    <name type="scientific">Mycena alexandri</name>
    <dbReference type="NCBI Taxonomy" id="1745969"/>
    <lineage>
        <taxon>Eukaryota</taxon>
        <taxon>Fungi</taxon>
        <taxon>Dikarya</taxon>
        <taxon>Basidiomycota</taxon>
        <taxon>Agaricomycotina</taxon>
        <taxon>Agaricomycetes</taxon>
        <taxon>Agaricomycetidae</taxon>
        <taxon>Agaricales</taxon>
        <taxon>Marasmiineae</taxon>
        <taxon>Mycenaceae</taxon>
        <taxon>Mycena</taxon>
    </lineage>
</organism>
<name>A0AAD6TJJ7_9AGAR</name>
<keyword evidence="2" id="KW-1185">Reference proteome</keyword>
<proteinExistence type="predicted"/>
<dbReference type="EMBL" id="JARJCM010000001">
    <property type="protein sequence ID" value="KAJ7047534.1"/>
    <property type="molecule type" value="Genomic_DNA"/>
</dbReference>
<gene>
    <name evidence="1" type="ORF">C8F04DRAFT_11871</name>
</gene>
<evidence type="ECO:0000313" key="2">
    <source>
        <dbReference type="Proteomes" id="UP001218188"/>
    </source>
</evidence>
<evidence type="ECO:0000313" key="1">
    <source>
        <dbReference type="EMBL" id="KAJ7047534.1"/>
    </source>
</evidence>
<dbReference type="Proteomes" id="UP001218188">
    <property type="component" value="Unassembled WGS sequence"/>
</dbReference>
<protein>
    <submittedName>
        <fullName evidence="1">Uncharacterized protein</fullName>
    </submittedName>
</protein>
<comment type="caution">
    <text evidence="1">The sequence shown here is derived from an EMBL/GenBank/DDBJ whole genome shotgun (WGS) entry which is preliminary data.</text>
</comment>
<sequence>MLRHGFLRPLKGTAMFWVLSSPVCRGGAHARHRDDVTARGGTKASVPGSAEGVDPSCGLEFVRERCRLCVVHTGRRGDMQLARSGGTEAGWERVVNVEDQRVIWVLK</sequence>
<accession>A0AAD6TJJ7</accession>
<dbReference type="AlphaFoldDB" id="A0AAD6TJJ7"/>
<reference evidence="1" key="1">
    <citation type="submission" date="2023-03" db="EMBL/GenBank/DDBJ databases">
        <title>Massive genome expansion in bonnet fungi (Mycena s.s.) driven by repeated elements and novel gene families across ecological guilds.</title>
        <authorList>
            <consortium name="Lawrence Berkeley National Laboratory"/>
            <person name="Harder C.B."/>
            <person name="Miyauchi S."/>
            <person name="Viragh M."/>
            <person name="Kuo A."/>
            <person name="Thoen E."/>
            <person name="Andreopoulos B."/>
            <person name="Lu D."/>
            <person name="Skrede I."/>
            <person name="Drula E."/>
            <person name="Henrissat B."/>
            <person name="Morin E."/>
            <person name="Kohler A."/>
            <person name="Barry K."/>
            <person name="LaButti K."/>
            <person name="Morin E."/>
            <person name="Salamov A."/>
            <person name="Lipzen A."/>
            <person name="Mereny Z."/>
            <person name="Hegedus B."/>
            <person name="Baldrian P."/>
            <person name="Stursova M."/>
            <person name="Weitz H."/>
            <person name="Taylor A."/>
            <person name="Grigoriev I.V."/>
            <person name="Nagy L.G."/>
            <person name="Martin F."/>
            <person name="Kauserud H."/>
        </authorList>
    </citation>
    <scope>NUCLEOTIDE SEQUENCE</scope>
    <source>
        <strain evidence="1">CBHHK200</strain>
    </source>
</reference>